<keyword evidence="2 11" id="KW-1003">Cell membrane</keyword>
<dbReference type="OrthoDB" id="9815830at2"/>
<evidence type="ECO:0000256" key="5">
    <source>
        <dbReference type="ARBA" id="ARBA00022989"/>
    </source>
</evidence>
<dbReference type="eggNOG" id="COG0239">
    <property type="taxonomic scope" value="Bacteria"/>
</dbReference>
<dbReference type="NCBIfam" id="TIGR00494">
    <property type="entry name" value="crcB"/>
    <property type="match status" value="1"/>
</dbReference>
<keyword evidence="11" id="KW-0479">Metal-binding</keyword>
<dbReference type="Pfam" id="PF02537">
    <property type="entry name" value="CRCB"/>
    <property type="match status" value="1"/>
</dbReference>
<evidence type="ECO:0000256" key="8">
    <source>
        <dbReference type="ARBA" id="ARBA00023303"/>
    </source>
</evidence>
<comment type="activity regulation">
    <text evidence="11">Na(+) is not transported, but it plays an essential structural role and its presence is essential for fluoride channel function.</text>
</comment>
<dbReference type="EMBL" id="CP001712">
    <property type="protein sequence ID" value="EAR14878.1"/>
    <property type="molecule type" value="Genomic_DNA"/>
</dbReference>
<protein>
    <recommendedName>
        <fullName evidence="11">Fluoride-specific ion channel FluC</fullName>
    </recommendedName>
</protein>
<feature type="binding site" evidence="11">
    <location>
        <position position="77"/>
    </location>
    <ligand>
        <name>Na(+)</name>
        <dbReference type="ChEBI" id="CHEBI:29101"/>
        <note>structural</note>
    </ligand>
</feature>
<dbReference type="HOGENOM" id="CLU_114342_2_3_10"/>
<keyword evidence="6 11" id="KW-0406">Ion transport</keyword>
<evidence type="ECO:0000256" key="4">
    <source>
        <dbReference type="ARBA" id="ARBA00022692"/>
    </source>
</evidence>
<dbReference type="GO" id="GO:0062054">
    <property type="term" value="F:fluoride channel activity"/>
    <property type="evidence" value="ECO:0007669"/>
    <property type="project" value="UniProtKB-UniRule"/>
</dbReference>
<dbReference type="PANTHER" id="PTHR28259:SF1">
    <property type="entry name" value="FLUORIDE EXPORT PROTEIN 1-RELATED"/>
    <property type="match status" value="1"/>
</dbReference>
<comment type="function">
    <text evidence="11">Fluoride-specific ion channel. Important for reducing fluoride concentration in the cell, thus reducing its toxicity.</text>
</comment>
<gene>
    <name evidence="11" type="primary">fluC</name>
    <name evidence="11" type="synonym">crcB</name>
    <name evidence="12" type="ordered locus">RB2501_11147</name>
</gene>
<dbReference type="RefSeq" id="WP_015754199.1">
    <property type="nucleotide sequence ID" value="NC_013222.1"/>
</dbReference>
<keyword evidence="4 11" id="KW-0812">Transmembrane</keyword>
<comment type="subcellular location">
    <subcellularLocation>
        <location evidence="11">Cell inner membrane</location>
        <topology evidence="11">Multi-pass membrane protein</topology>
    </subcellularLocation>
    <subcellularLocation>
        <location evidence="1">Cell membrane</location>
        <topology evidence="1">Multi-pass membrane protein</topology>
    </subcellularLocation>
</comment>
<keyword evidence="3 11" id="KW-0997">Cell inner membrane</keyword>
<dbReference type="KEGG" id="rbi:RB2501_11147"/>
<keyword evidence="5 11" id="KW-1133">Transmembrane helix</keyword>
<evidence type="ECO:0000256" key="7">
    <source>
        <dbReference type="ARBA" id="ARBA00023136"/>
    </source>
</evidence>
<comment type="similarity">
    <text evidence="9 11">Belongs to the fluoride channel Fluc/FEX (TC 1.A.43) family.</text>
</comment>
<evidence type="ECO:0000256" key="6">
    <source>
        <dbReference type="ARBA" id="ARBA00023065"/>
    </source>
</evidence>
<dbReference type="AlphaFoldDB" id="A4CMI6"/>
<sequence>MKHLLLVFLGGGLGSGLRFLIGKYLNPVISGFYLGTFLANVIGCLLIGMVLGASLRNQYVNPVQSALLASGFCGGFTTFSSFSLEQFGLLRDGNYLPFLFYTLGSLVVGLLAVALGFWLSRWF</sequence>
<evidence type="ECO:0000256" key="9">
    <source>
        <dbReference type="ARBA" id="ARBA00035120"/>
    </source>
</evidence>
<keyword evidence="13" id="KW-1185">Reference proteome</keyword>
<dbReference type="PANTHER" id="PTHR28259">
    <property type="entry name" value="FLUORIDE EXPORT PROTEIN 1-RELATED"/>
    <property type="match status" value="1"/>
</dbReference>
<evidence type="ECO:0000256" key="11">
    <source>
        <dbReference type="HAMAP-Rule" id="MF_00454"/>
    </source>
</evidence>
<name>A4CMI6_ROBBH</name>
<proteinExistence type="inferred from homology"/>
<keyword evidence="11" id="KW-0915">Sodium</keyword>
<reference evidence="12 13" key="1">
    <citation type="journal article" date="2009" name="J. Bacteriol.">
        <title>Complete genome sequence of Robiginitalea biformata HTCC2501.</title>
        <authorList>
            <person name="Oh H.M."/>
            <person name="Giovannoni S.J."/>
            <person name="Lee K."/>
            <person name="Ferriera S."/>
            <person name="Johnson J."/>
            <person name="Cho J.C."/>
        </authorList>
    </citation>
    <scope>NUCLEOTIDE SEQUENCE [LARGE SCALE GENOMIC DNA]</scope>
    <source>
        <strain evidence="13">ATCC BAA-864 / HTCC2501 / KCTC 12146</strain>
    </source>
</reference>
<evidence type="ECO:0000256" key="1">
    <source>
        <dbReference type="ARBA" id="ARBA00004651"/>
    </source>
</evidence>
<dbReference type="STRING" id="313596.RB2501_11147"/>
<feature type="binding site" evidence="11">
    <location>
        <position position="74"/>
    </location>
    <ligand>
        <name>Na(+)</name>
        <dbReference type="ChEBI" id="CHEBI:29101"/>
        <note>structural</note>
    </ligand>
</feature>
<keyword evidence="8 11" id="KW-0407">Ion channel</keyword>
<feature type="transmembrane region" description="Helical" evidence="11">
    <location>
        <begin position="96"/>
        <end position="119"/>
    </location>
</feature>
<evidence type="ECO:0000313" key="12">
    <source>
        <dbReference type="EMBL" id="EAR14878.1"/>
    </source>
</evidence>
<feature type="transmembrane region" description="Helical" evidence="11">
    <location>
        <begin position="32"/>
        <end position="53"/>
    </location>
</feature>
<dbReference type="HAMAP" id="MF_00454">
    <property type="entry name" value="FluC"/>
    <property type="match status" value="1"/>
</dbReference>
<dbReference type="GO" id="GO:0005886">
    <property type="term" value="C:plasma membrane"/>
    <property type="evidence" value="ECO:0007669"/>
    <property type="project" value="UniProtKB-SubCell"/>
</dbReference>
<feature type="transmembrane region" description="Helical" evidence="11">
    <location>
        <begin position="65"/>
        <end position="84"/>
    </location>
</feature>
<comment type="catalytic activity">
    <reaction evidence="10">
        <text>fluoride(in) = fluoride(out)</text>
        <dbReference type="Rhea" id="RHEA:76159"/>
        <dbReference type="ChEBI" id="CHEBI:17051"/>
    </reaction>
    <physiologicalReaction direction="left-to-right" evidence="10">
        <dbReference type="Rhea" id="RHEA:76160"/>
    </physiologicalReaction>
</comment>
<dbReference type="GO" id="GO:0046872">
    <property type="term" value="F:metal ion binding"/>
    <property type="evidence" value="ECO:0007669"/>
    <property type="project" value="UniProtKB-KW"/>
</dbReference>
<dbReference type="InterPro" id="IPR003691">
    <property type="entry name" value="FluC"/>
</dbReference>
<evidence type="ECO:0000256" key="10">
    <source>
        <dbReference type="ARBA" id="ARBA00035585"/>
    </source>
</evidence>
<evidence type="ECO:0000256" key="3">
    <source>
        <dbReference type="ARBA" id="ARBA00022519"/>
    </source>
</evidence>
<accession>A4CMI6</accession>
<keyword evidence="11" id="KW-0813">Transport</keyword>
<evidence type="ECO:0000313" key="13">
    <source>
        <dbReference type="Proteomes" id="UP000009049"/>
    </source>
</evidence>
<evidence type="ECO:0000256" key="2">
    <source>
        <dbReference type="ARBA" id="ARBA00022475"/>
    </source>
</evidence>
<organism evidence="12 13">
    <name type="scientific">Robiginitalea biformata (strain ATCC BAA-864 / DSM 15991 / KCTC 12146 / HTCC2501)</name>
    <dbReference type="NCBI Taxonomy" id="313596"/>
    <lineage>
        <taxon>Bacteria</taxon>
        <taxon>Pseudomonadati</taxon>
        <taxon>Bacteroidota</taxon>
        <taxon>Flavobacteriia</taxon>
        <taxon>Flavobacteriales</taxon>
        <taxon>Flavobacteriaceae</taxon>
        <taxon>Robiginitalea</taxon>
    </lineage>
</organism>
<dbReference type="GO" id="GO:0140114">
    <property type="term" value="P:cellular detoxification of fluoride"/>
    <property type="evidence" value="ECO:0007669"/>
    <property type="project" value="UniProtKB-UniRule"/>
</dbReference>
<keyword evidence="7 11" id="KW-0472">Membrane</keyword>
<dbReference type="Proteomes" id="UP000009049">
    <property type="component" value="Chromosome"/>
</dbReference>